<dbReference type="VEuPathDB" id="VectorBase:GBRI030433"/>
<reference evidence="7" key="1">
    <citation type="submission" date="2014-03" db="EMBL/GenBank/DDBJ databases">
        <authorList>
            <person name="Aksoy S."/>
            <person name="Warren W."/>
            <person name="Wilson R.K."/>
        </authorList>
    </citation>
    <scope>NUCLEOTIDE SEQUENCE [LARGE SCALE GENOMIC DNA]</scope>
    <source>
        <strain evidence="7">IAEA</strain>
    </source>
</reference>
<evidence type="ECO:0000256" key="2">
    <source>
        <dbReference type="ARBA" id="ARBA00022581"/>
    </source>
</evidence>
<evidence type="ECO:0000259" key="5">
    <source>
        <dbReference type="Pfam" id="PF21939"/>
    </source>
</evidence>
<evidence type="ECO:0000256" key="1">
    <source>
        <dbReference type="ARBA" id="ARBA00004328"/>
    </source>
</evidence>
<dbReference type="Pfam" id="PF03406">
    <property type="entry name" value="Phage_fiber_2"/>
    <property type="match status" value="1"/>
</dbReference>
<comment type="subcellular location">
    <subcellularLocation>
        <location evidence="1">Virion</location>
    </subcellularLocation>
</comment>
<keyword evidence="2" id="KW-0945">Host-virus interaction</keyword>
<keyword evidence="7" id="KW-1185">Reference proteome</keyword>
<feature type="coiled-coil region" evidence="3">
    <location>
        <begin position="750"/>
        <end position="781"/>
    </location>
</feature>
<evidence type="ECO:0000313" key="7">
    <source>
        <dbReference type="Proteomes" id="UP000091820"/>
    </source>
</evidence>
<dbReference type="EnsemblMetazoa" id="GBRI030433-RA">
    <property type="protein sequence ID" value="GBRI030433-PA"/>
    <property type="gene ID" value="GBRI030433"/>
</dbReference>
<keyword evidence="3" id="KW-0175">Coiled coil</keyword>
<dbReference type="InterPro" id="IPR051934">
    <property type="entry name" value="Phage_Tail_Fiber_Structural"/>
</dbReference>
<dbReference type="GO" id="GO:0046718">
    <property type="term" value="P:symbiont entry into host cell"/>
    <property type="evidence" value="ECO:0007669"/>
    <property type="project" value="InterPro"/>
</dbReference>
<feature type="domain" description="Baseplate structural protein Gp10 C-terminal" evidence="5">
    <location>
        <begin position="849"/>
        <end position="967"/>
    </location>
</feature>
<dbReference type="PANTHER" id="PTHR35191">
    <property type="entry name" value="PROPHAGE SIDE TAIL FIBER PROTEIN HOMOLOG STFQ-RELATED"/>
    <property type="match status" value="1"/>
</dbReference>
<name>A0A1A9WSI5_9MUSC</name>
<evidence type="ECO:0000256" key="4">
    <source>
        <dbReference type="SAM" id="MobiDB-lite"/>
    </source>
</evidence>
<feature type="region of interest" description="Disordered" evidence="4">
    <location>
        <begin position="967"/>
        <end position="1014"/>
    </location>
</feature>
<organism evidence="6 7">
    <name type="scientific">Glossina brevipalpis</name>
    <dbReference type="NCBI Taxonomy" id="37001"/>
    <lineage>
        <taxon>Eukaryota</taxon>
        <taxon>Metazoa</taxon>
        <taxon>Ecdysozoa</taxon>
        <taxon>Arthropoda</taxon>
        <taxon>Hexapoda</taxon>
        <taxon>Insecta</taxon>
        <taxon>Pterygota</taxon>
        <taxon>Neoptera</taxon>
        <taxon>Endopterygota</taxon>
        <taxon>Diptera</taxon>
        <taxon>Brachycera</taxon>
        <taxon>Muscomorpha</taxon>
        <taxon>Hippoboscoidea</taxon>
        <taxon>Glossinidae</taxon>
        <taxon>Glossina</taxon>
    </lineage>
</organism>
<reference evidence="6" key="2">
    <citation type="submission" date="2020-05" db="UniProtKB">
        <authorList>
            <consortium name="EnsemblMetazoa"/>
        </authorList>
    </citation>
    <scope>IDENTIFICATION</scope>
    <source>
        <strain evidence="6">IAEA</strain>
    </source>
</reference>
<evidence type="ECO:0000256" key="3">
    <source>
        <dbReference type="SAM" id="Coils"/>
    </source>
</evidence>
<feature type="compositionally biased region" description="Polar residues" evidence="4">
    <location>
        <begin position="1004"/>
        <end position="1014"/>
    </location>
</feature>
<sequence>MADDGVTEKGFIRKRLPEICSDIMAAFGARLRAQGITETPAYTPDSVLGILVDTFAERETALWEMASGLWGAMYPNTASGISLDNAVAYTGVTRRKAEAASGTVYFYGQTDTLIPFGTRVRNGRTGAIWTTTEEKVLSESTVTDLTVTFEGKAQGNTEYGITLNGKPYSVISPESPVRKLLLEQLAAQIDKQVFTATVSERSLEITTLSEGDFSYSLTRLVVETAGIRVAVTTDSDDVAAIGDINRAEGLLAGIDTVTNKSGTTAGRGEESDTALRQRYVNGVFRTGAATLPSLRPNVFNNVPGVVDCVVFENSTNQTDSVGQLPHSVHYVVYGGADTTIAEEIHARKAAGIDTYGKTSVKLLKPYGEFTVKFDRPTLRFVWLSITLQKTHRHDAVSMARLQEKVLAVAHDTLIGESLPPARLLCPLLALSEIHDADIRWALTEKETEKPQDWKTGLIPASPPQDHAAVAWSHILIQFRDSPVLEAFVKSLYQPVNVLHQGLTDLLDKRKLDTAKGAQLDGIGEIVGIRRLFQRDRTASVFGFKGQPLVKGFGQAPFVDTLDGTPQAVSEYLADEDYRRLIRFKIALNNGHATAEEIDTAMKYVFNASQVIIEETGDASLKIYFDQQSAPAFVLSAPENYVPRAAGVHLEMYGELAKRYFGFKGGLNTPTFASKGGLKEFNDEQRAKGWESIGKEAPESTQFNVLQNDVERGVKYLYGQIRETIRSTSPNYLPDEMKATDLREAIEGITKAQTAQAIQQAKNDAAAANKNAESRLAKAANLSDIADKRQARENLGLGKLALANDYPEASLSQKGIVQLSSATDSDNETMAATPKAVKAAYDLASKVSVDGLYPVGIVVWFAQNKDPNKLFSGTTWKYIGEDRTVRLASANGSDVMTTGGADLVKLTVDNLPAHNHTFSENTSSFDYGNKETNWFDYGNKGTDVQGEHTHTIDGKNATGRDTQLSFMSATNSQTASKSTSGAGAHSHTVPIGGHRHSVGIGAHSHSVSGATKNTGSSAELAVTNAYIKLMGWYRFS</sequence>
<dbReference type="InterPro" id="IPR005068">
    <property type="entry name" value="Phage_lambda_Stf-r2"/>
</dbReference>
<accession>A0A1A9WSI5</accession>
<protein>
    <submittedName>
        <fullName evidence="6">Baseplate_J domain-containing protein</fullName>
    </submittedName>
</protein>
<dbReference type="InterPro" id="IPR053827">
    <property type="entry name" value="Gp10_C"/>
</dbReference>
<feature type="compositionally biased region" description="Polar residues" evidence="4">
    <location>
        <begin position="967"/>
        <end position="980"/>
    </location>
</feature>
<proteinExistence type="predicted"/>
<dbReference type="Pfam" id="PF21939">
    <property type="entry name" value="Gp10_C"/>
    <property type="match status" value="1"/>
</dbReference>
<dbReference type="GO" id="GO:0019062">
    <property type="term" value="P:virion attachment to host cell"/>
    <property type="evidence" value="ECO:0007669"/>
    <property type="project" value="InterPro"/>
</dbReference>
<dbReference type="Proteomes" id="UP000091820">
    <property type="component" value="Unassembled WGS sequence"/>
</dbReference>
<dbReference type="InterPro" id="IPR021283">
    <property type="entry name" value="Phage_Wedge1"/>
</dbReference>
<evidence type="ECO:0000313" key="6">
    <source>
        <dbReference type="EnsemblMetazoa" id="GBRI030433-PA"/>
    </source>
</evidence>
<dbReference type="AlphaFoldDB" id="A0A1A9WSI5"/>
<dbReference type="Pfam" id="PF11041">
    <property type="entry name" value="Phage_Wedge1"/>
    <property type="match status" value="1"/>
</dbReference>
<dbReference type="PANTHER" id="PTHR35191:SF1">
    <property type="entry name" value="PROPHAGE SIDE TAIL FIBER PROTEIN HOMOLOG STFQ-RELATED"/>
    <property type="match status" value="1"/>
</dbReference>